<comment type="caution">
    <text evidence="2">The sequence shown here is derived from an EMBL/GenBank/DDBJ whole genome shotgun (WGS) entry which is preliminary data.</text>
</comment>
<feature type="region of interest" description="Disordered" evidence="1">
    <location>
        <begin position="192"/>
        <end position="283"/>
    </location>
</feature>
<proteinExistence type="predicted"/>
<sequence length="359" mass="40778">MYPAQGKLDYMTELYRYPSNGDDMFQSPTPSASISSFNQSSMAQSSSSPETSPDSFPDLTAHQFLPEFRPKKPRKPDSFQSDLCTLEHCNSQYNHERDDSYRLENAFESPLRLFESPLRPFESHVSPFETRMHLDIAYGSHILPDLNNFVLTERILETPLMVRRHRPIMGRKIMDPEPSLTTINEFPMWQPETQASNSPMQNYTNTYELFPTDNKGYEFPSPIKNSPRTPPNPETSPRGSMSSRMSTPPQSPFSPPPHSPFSPPPRSPFSPPPPSPFSLQLGTPFKEPMIASDISFPTKYGLAKMCTFCRKNGETPLVYMTHTVKQKIGNNKGNNGQPLQSTTVTLKNTRIKSNGRRRY</sequence>
<dbReference type="Gene3D" id="4.10.60.30">
    <property type="entry name" value="Nanos, RNA-binding domain"/>
    <property type="match status" value="1"/>
</dbReference>
<feature type="compositionally biased region" description="Pro residues" evidence="1">
    <location>
        <begin position="249"/>
        <end position="276"/>
    </location>
</feature>
<name>A0A0L7KXM0_OPEBR</name>
<evidence type="ECO:0000256" key="1">
    <source>
        <dbReference type="SAM" id="MobiDB-lite"/>
    </source>
</evidence>
<accession>A0A0L7KXM0</accession>
<evidence type="ECO:0000313" key="2">
    <source>
        <dbReference type="EMBL" id="KOB67791.1"/>
    </source>
</evidence>
<feature type="compositionally biased region" description="Polar residues" evidence="1">
    <location>
        <begin position="235"/>
        <end position="247"/>
    </location>
</feature>
<reference evidence="2 3" key="1">
    <citation type="journal article" date="2015" name="Genome Biol. Evol.">
        <title>The genome of winter moth (Operophtera brumata) provides a genomic perspective on sexual dimorphism and phenology.</title>
        <authorList>
            <person name="Derks M.F."/>
            <person name="Smit S."/>
            <person name="Salis L."/>
            <person name="Schijlen E."/>
            <person name="Bossers A."/>
            <person name="Mateman C."/>
            <person name="Pijl A.S."/>
            <person name="de Ridder D."/>
            <person name="Groenen M.A."/>
            <person name="Visser M.E."/>
            <person name="Megens H.J."/>
        </authorList>
    </citation>
    <scope>NUCLEOTIDE SEQUENCE [LARGE SCALE GENOMIC DNA]</scope>
    <source>
        <strain evidence="2">WM2013NL</strain>
        <tissue evidence="2">Head and thorax</tissue>
    </source>
</reference>
<dbReference type="InterPro" id="IPR038129">
    <property type="entry name" value="Nanos_sf"/>
</dbReference>
<keyword evidence="3" id="KW-1185">Reference proteome</keyword>
<evidence type="ECO:0000313" key="3">
    <source>
        <dbReference type="Proteomes" id="UP000037510"/>
    </source>
</evidence>
<dbReference type="EMBL" id="JTDY01004763">
    <property type="protein sequence ID" value="KOB67791.1"/>
    <property type="molecule type" value="Genomic_DNA"/>
</dbReference>
<feature type="compositionally biased region" description="Polar residues" evidence="1">
    <location>
        <begin position="192"/>
        <end position="207"/>
    </location>
</feature>
<feature type="compositionally biased region" description="Low complexity" evidence="1">
    <location>
        <begin position="30"/>
        <end position="57"/>
    </location>
</feature>
<protein>
    <submittedName>
        <fullName evidence="2">Zinc finger protein NAN</fullName>
    </submittedName>
</protein>
<organism evidence="2 3">
    <name type="scientific">Operophtera brumata</name>
    <name type="common">Winter moth</name>
    <name type="synonym">Phalaena brumata</name>
    <dbReference type="NCBI Taxonomy" id="104452"/>
    <lineage>
        <taxon>Eukaryota</taxon>
        <taxon>Metazoa</taxon>
        <taxon>Ecdysozoa</taxon>
        <taxon>Arthropoda</taxon>
        <taxon>Hexapoda</taxon>
        <taxon>Insecta</taxon>
        <taxon>Pterygota</taxon>
        <taxon>Neoptera</taxon>
        <taxon>Endopterygota</taxon>
        <taxon>Lepidoptera</taxon>
        <taxon>Glossata</taxon>
        <taxon>Ditrysia</taxon>
        <taxon>Geometroidea</taxon>
        <taxon>Geometridae</taxon>
        <taxon>Larentiinae</taxon>
        <taxon>Operophtera</taxon>
    </lineage>
</organism>
<feature type="region of interest" description="Disordered" evidence="1">
    <location>
        <begin position="19"/>
        <end position="60"/>
    </location>
</feature>
<dbReference type="AlphaFoldDB" id="A0A0L7KXM0"/>
<dbReference type="Proteomes" id="UP000037510">
    <property type="component" value="Unassembled WGS sequence"/>
</dbReference>
<gene>
    <name evidence="2" type="ORF">OBRU01_19295</name>
</gene>